<keyword evidence="2" id="KW-1133">Transmembrane helix</keyword>
<name>A0A5D4GX94_9HYPH</name>
<keyword evidence="2" id="KW-0472">Membrane</keyword>
<reference evidence="3 4" key="2">
    <citation type="submission" date="2019-09" db="EMBL/GenBank/DDBJ databases">
        <title>Mesorhizobium sp. MaA-C15 isolated from Microcystis aeruginosa.</title>
        <authorList>
            <person name="Jeong S.E."/>
            <person name="Jin H.M."/>
            <person name="Jeon C.O."/>
        </authorList>
    </citation>
    <scope>NUCLEOTIDE SEQUENCE [LARGE SCALE GENOMIC DNA]</scope>
    <source>
        <strain evidence="3 4">MaA-C15</strain>
    </source>
</reference>
<keyword evidence="4" id="KW-1185">Reference proteome</keyword>
<dbReference type="RefSeq" id="WP_148914640.1">
    <property type="nucleotide sequence ID" value="NZ_VSZS01000061.1"/>
</dbReference>
<dbReference type="OrthoDB" id="7916166at2"/>
<evidence type="ECO:0000313" key="4">
    <source>
        <dbReference type="Proteomes" id="UP000323258"/>
    </source>
</evidence>
<dbReference type="AlphaFoldDB" id="A0A5D4GX94"/>
<evidence type="ECO:0000313" key="3">
    <source>
        <dbReference type="EMBL" id="TYR32877.1"/>
    </source>
</evidence>
<keyword evidence="2" id="KW-0812">Transmembrane</keyword>
<dbReference type="Proteomes" id="UP000323258">
    <property type="component" value="Unassembled WGS sequence"/>
</dbReference>
<dbReference type="EMBL" id="VSZS01000061">
    <property type="protein sequence ID" value="TYR32877.1"/>
    <property type="molecule type" value="Genomic_DNA"/>
</dbReference>
<accession>A0A5D4GX94</accession>
<feature type="region of interest" description="Disordered" evidence="1">
    <location>
        <begin position="142"/>
        <end position="170"/>
    </location>
</feature>
<reference evidence="3 4" key="1">
    <citation type="submission" date="2019-08" db="EMBL/GenBank/DDBJ databases">
        <authorList>
            <person name="Seo Y.L."/>
        </authorList>
    </citation>
    <scope>NUCLEOTIDE SEQUENCE [LARGE SCALE GENOMIC DNA]</scope>
    <source>
        <strain evidence="3 4">MaA-C15</strain>
    </source>
</reference>
<feature type="transmembrane region" description="Helical" evidence="2">
    <location>
        <begin position="6"/>
        <end position="28"/>
    </location>
</feature>
<proteinExistence type="predicted"/>
<comment type="caution">
    <text evidence="3">The sequence shown here is derived from an EMBL/GenBank/DDBJ whole genome shotgun (WGS) entry which is preliminary data.</text>
</comment>
<sequence length="170" mass="18716">MLDRVFSLKGVLTTAGVLLAVLFAIGWMTREDPADKPYLRIVGGGFIFNYRVADAFYGFTAIVQRPLPTGSIVEASFEDPAGGAPHVVRQRIGGPEMTRFAMRSPPVRGVKASKPYQVAIRILDREERHVLWTHQTDFRSQLDDSVVPDQPLTIGPGYAKNPQAAPSTHN</sequence>
<gene>
    <name evidence="3" type="ORF">FY036_10310</name>
</gene>
<protein>
    <submittedName>
        <fullName evidence="3">Uncharacterized protein</fullName>
    </submittedName>
</protein>
<evidence type="ECO:0000256" key="1">
    <source>
        <dbReference type="SAM" id="MobiDB-lite"/>
    </source>
</evidence>
<evidence type="ECO:0000256" key="2">
    <source>
        <dbReference type="SAM" id="Phobius"/>
    </source>
</evidence>
<organism evidence="3 4">
    <name type="scientific">Neoaquamicrobium microcysteis</name>
    <dbReference type="NCBI Taxonomy" id="2682781"/>
    <lineage>
        <taxon>Bacteria</taxon>
        <taxon>Pseudomonadati</taxon>
        <taxon>Pseudomonadota</taxon>
        <taxon>Alphaproteobacteria</taxon>
        <taxon>Hyphomicrobiales</taxon>
        <taxon>Phyllobacteriaceae</taxon>
        <taxon>Neoaquamicrobium</taxon>
    </lineage>
</organism>